<keyword evidence="3" id="KW-1185">Reference proteome</keyword>
<dbReference type="EC" id="2.3.1.267" evidence="2"/>
<sequence>MNDADFFTSLPVLATERLYLRPMTEDDADELYHYYRDERVTRYLDWNGPSSVEEAAELIAQWNAKFDEKQLIPWGICLQDDHTLIGTVMCMPMRGTFEDQPLHPVNIGFELSADHHHQGIMTEALHAAIACVKETFHIHRLQAEVVPDNGGSLTLLKKLGFKQEGLLKQYLWHGASAVFMDVIMLALI</sequence>
<dbReference type="InterPro" id="IPR000182">
    <property type="entry name" value="GNAT_dom"/>
</dbReference>
<proteinExistence type="predicted"/>
<dbReference type="AlphaFoldDB" id="A0A7W5FN45"/>
<comment type="caution">
    <text evidence="2">The sequence shown here is derived from an EMBL/GenBank/DDBJ whole genome shotgun (WGS) entry which is preliminary data.</text>
</comment>
<name>A0A7W5FN45_9BACL</name>
<dbReference type="GO" id="GO:0008999">
    <property type="term" value="F:protein-N-terminal-alanine acetyltransferase activity"/>
    <property type="evidence" value="ECO:0007669"/>
    <property type="project" value="UniProtKB-EC"/>
</dbReference>
<reference evidence="2 3" key="1">
    <citation type="submission" date="2020-08" db="EMBL/GenBank/DDBJ databases">
        <title>Genomic Encyclopedia of Type Strains, Phase III (KMG-III): the genomes of soil and plant-associated and newly described type strains.</title>
        <authorList>
            <person name="Whitman W."/>
        </authorList>
    </citation>
    <scope>NUCLEOTIDE SEQUENCE [LARGE SCALE GENOMIC DNA]</scope>
    <source>
        <strain evidence="2 3">CECT 5862</strain>
    </source>
</reference>
<dbReference type="PANTHER" id="PTHR43792">
    <property type="entry name" value="GNAT FAMILY, PUTATIVE (AFU_ORTHOLOGUE AFUA_3G00765)-RELATED-RELATED"/>
    <property type="match status" value="1"/>
</dbReference>
<dbReference type="InterPro" id="IPR051531">
    <property type="entry name" value="N-acetyltransferase"/>
</dbReference>
<evidence type="ECO:0000259" key="1">
    <source>
        <dbReference type="PROSITE" id="PS51186"/>
    </source>
</evidence>
<dbReference type="Gene3D" id="3.40.630.30">
    <property type="match status" value="1"/>
</dbReference>
<dbReference type="SUPFAM" id="SSF55729">
    <property type="entry name" value="Acyl-CoA N-acyltransferases (Nat)"/>
    <property type="match status" value="1"/>
</dbReference>
<dbReference type="PROSITE" id="PS51186">
    <property type="entry name" value="GNAT"/>
    <property type="match status" value="1"/>
</dbReference>
<dbReference type="RefSeq" id="WP_183600687.1">
    <property type="nucleotide sequence ID" value="NZ_JACHXK010000005.1"/>
</dbReference>
<dbReference type="PANTHER" id="PTHR43792:SF9">
    <property type="entry name" value="RIBOSOMAL-PROTEIN-ALANINE ACETYLTRANSFERASE"/>
    <property type="match status" value="1"/>
</dbReference>
<dbReference type="GO" id="GO:0005737">
    <property type="term" value="C:cytoplasm"/>
    <property type="evidence" value="ECO:0007669"/>
    <property type="project" value="TreeGrafter"/>
</dbReference>
<keyword evidence="2" id="KW-0808">Transferase</keyword>
<organism evidence="2 3">
    <name type="scientific">Paenibacillus phyllosphaerae</name>
    <dbReference type="NCBI Taxonomy" id="274593"/>
    <lineage>
        <taxon>Bacteria</taxon>
        <taxon>Bacillati</taxon>
        <taxon>Bacillota</taxon>
        <taxon>Bacilli</taxon>
        <taxon>Bacillales</taxon>
        <taxon>Paenibacillaceae</taxon>
        <taxon>Paenibacillus</taxon>
    </lineage>
</organism>
<accession>A0A7W5FN45</accession>
<dbReference type="Proteomes" id="UP000570361">
    <property type="component" value="Unassembled WGS sequence"/>
</dbReference>
<gene>
    <name evidence="2" type="ORF">FHS18_002870</name>
</gene>
<evidence type="ECO:0000313" key="2">
    <source>
        <dbReference type="EMBL" id="MBB3110803.1"/>
    </source>
</evidence>
<dbReference type="Pfam" id="PF13302">
    <property type="entry name" value="Acetyltransf_3"/>
    <property type="match status" value="1"/>
</dbReference>
<keyword evidence="2" id="KW-0012">Acyltransferase</keyword>
<dbReference type="EMBL" id="JACHXK010000005">
    <property type="protein sequence ID" value="MBB3110803.1"/>
    <property type="molecule type" value="Genomic_DNA"/>
</dbReference>
<evidence type="ECO:0000313" key="3">
    <source>
        <dbReference type="Proteomes" id="UP000570361"/>
    </source>
</evidence>
<dbReference type="InterPro" id="IPR016181">
    <property type="entry name" value="Acyl_CoA_acyltransferase"/>
</dbReference>
<protein>
    <submittedName>
        <fullName evidence="2">Ribosomal-protein-alanine N-acetyltransferase</fullName>
        <ecNumber evidence="2">2.3.1.267</ecNumber>
    </submittedName>
</protein>
<feature type="domain" description="N-acetyltransferase" evidence="1">
    <location>
        <begin position="18"/>
        <end position="185"/>
    </location>
</feature>